<feature type="region of interest" description="Disordered" evidence="1">
    <location>
        <begin position="37"/>
        <end position="67"/>
    </location>
</feature>
<protein>
    <submittedName>
        <fullName evidence="2">Uncharacterized protein</fullName>
    </submittedName>
</protein>
<reference evidence="3" key="1">
    <citation type="journal article" date="2017" name="Nat. Ecol. Evol.">
        <title>Genome expansion and lineage-specific genetic innovations in the forest pathogenic fungi Armillaria.</title>
        <authorList>
            <person name="Sipos G."/>
            <person name="Prasanna A.N."/>
            <person name="Walter M.C."/>
            <person name="O'Connor E."/>
            <person name="Balint B."/>
            <person name="Krizsan K."/>
            <person name="Kiss B."/>
            <person name="Hess J."/>
            <person name="Varga T."/>
            <person name="Slot J."/>
            <person name="Riley R."/>
            <person name="Boka B."/>
            <person name="Rigling D."/>
            <person name="Barry K."/>
            <person name="Lee J."/>
            <person name="Mihaltcheva S."/>
            <person name="LaButti K."/>
            <person name="Lipzen A."/>
            <person name="Waldron R."/>
            <person name="Moloney N.M."/>
            <person name="Sperisen C."/>
            <person name="Kredics L."/>
            <person name="Vagvoelgyi C."/>
            <person name="Patrignani A."/>
            <person name="Fitzpatrick D."/>
            <person name="Nagy I."/>
            <person name="Doyle S."/>
            <person name="Anderson J.B."/>
            <person name="Grigoriev I.V."/>
            <person name="Gueldener U."/>
            <person name="Muensterkoetter M."/>
            <person name="Nagy L.G."/>
        </authorList>
    </citation>
    <scope>NUCLEOTIDE SEQUENCE [LARGE SCALE GENOMIC DNA]</scope>
    <source>
        <strain evidence="3">Ar21-2</strain>
    </source>
</reference>
<gene>
    <name evidence="2" type="ORF">ARMGADRAFT_1082373</name>
</gene>
<organism evidence="2 3">
    <name type="scientific">Armillaria gallica</name>
    <name type="common">Bulbous honey fungus</name>
    <name type="synonym">Armillaria bulbosa</name>
    <dbReference type="NCBI Taxonomy" id="47427"/>
    <lineage>
        <taxon>Eukaryota</taxon>
        <taxon>Fungi</taxon>
        <taxon>Dikarya</taxon>
        <taxon>Basidiomycota</taxon>
        <taxon>Agaricomycotina</taxon>
        <taxon>Agaricomycetes</taxon>
        <taxon>Agaricomycetidae</taxon>
        <taxon>Agaricales</taxon>
        <taxon>Marasmiineae</taxon>
        <taxon>Physalacriaceae</taxon>
        <taxon>Armillaria</taxon>
    </lineage>
</organism>
<dbReference type="STRING" id="47427.A0A2H3D5Y5"/>
<keyword evidence="3" id="KW-1185">Reference proteome</keyword>
<dbReference type="AlphaFoldDB" id="A0A2H3D5Y5"/>
<dbReference type="InterPro" id="IPR046521">
    <property type="entry name" value="DUF6698"/>
</dbReference>
<dbReference type="OrthoDB" id="3220614at2759"/>
<dbReference type="EMBL" id="KZ293664">
    <property type="protein sequence ID" value="PBK90645.1"/>
    <property type="molecule type" value="Genomic_DNA"/>
</dbReference>
<evidence type="ECO:0000313" key="2">
    <source>
        <dbReference type="EMBL" id="PBK90645.1"/>
    </source>
</evidence>
<name>A0A2H3D5Y5_ARMGA</name>
<dbReference type="Pfam" id="PF20414">
    <property type="entry name" value="DUF6698"/>
    <property type="match status" value="1"/>
</dbReference>
<dbReference type="OMA" id="LAWWNDE"/>
<accession>A0A2H3D5Y5</accession>
<proteinExistence type="predicted"/>
<evidence type="ECO:0000313" key="3">
    <source>
        <dbReference type="Proteomes" id="UP000217790"/>
    </source>
</evidence>
<dbReference type="Proteomes" id="UP000217790">
    <property type="component" value="Unassembled WGS sequence"/>
</dbReference>
<sequence length="93" mass="10368">MDVFYDVIVDRFEKYPDDEWVTTTLAWWNDEVFGDADGCPQDSSARKDLHPSDSSVQTVADARETRAKARMEAATAAALLASADDAEEEDLHD</sequence>
<evidence type="ECO:0000256" key="1">
    <source>
        <dbReference type="SAM" id="MobiDB-lite"/>
    </source>
</evidence>
<dbReference type="InParanoid" id="A0A2H3D5Y5"/>